<evidence type="ECO:0000313" key="8">
    <source>
        <dbReference type="EMBL" id="TBW33491.1"/>
    </source>
</evidence>
<comment type="similarity">
    <text evidence="2 4">Belongs to the flagella basal body rod proteins family.</text>
</comment>
<dbReference type="InterPro" id="IPR053967">
    <property type="entry name" value="LlgE_F_G-like_D1"/>
</dbReference>
<dbReference type="GO" id="GO:0071978">
    <property type="term" value="P:bacterial-type flagellum-dependent swarming motility"/>
    <property type="evidence" value="ECO:0007669"/>
    <property type="project" value="TreeGrafter"/>
</dbReference>
<keyword evidence="9" id="KW-1185">Reference proteome</keyword>
<organism evidence="8 9">
    <name type="scientific">Siculibacillus lacustris</name>
    <dbReference type="NCBI Taxonomy" id="1549641"/>
    <lineage>
        <taxon>Bacteria</taxon>
        <taxon>Pseudomonadati</taxon>
        <taxon>Pseudomonadota</taxon>
        <taxon>Alphaproteobacteria</taxon>
        <taxon>Hyphomicrobiales</taxon>
        <taxon>Ancalomicrobiaceae</taxon>
        <taxon>Siculibacillus</taxon>
    </lineage>
</organism>
<dbReference type="AlphaFoldDB" id="A0A4Q9VH09"/>
<reference evidence="8 9" key="1">
    <citation type="submission" date="2019-02" db="EMBL/GenBank/DDBJ databases">
        <title>Siculibacillus lacustris gen. nov., sp. nov., a new rosette-forming bacterium isolated from a freshwater crater lake (Lake St. Ana, Romania).</title>
        <authorList>
            <person name="Felfoldi T."/>
            <person name="Marton Z."/>
            <person name="Szabo A."/>
            <person name="Mentes A."/>
            <person name="Boka K."/>
            <person name="Marialigeti K."/>
            <person name="Mathe I."/>
            <person name="Koncz M."/>
            <person name="Schumann P."/>
            <person name="Toth E."/>
        </authorList>
    </citation>
    <scope>NUCLEOTIDE SEQUENCE [LARGE SCALE GENOMIC DNA]</scope>
    <source>
        <strain evidence="8 9">SA-279</strain>
    </source>
</reference>
<dbReference type="SUPFAM" id="SSF117143">
    <property type="entry name" value="Flagellar hook protein flgE"/>
    <property type="match status" value="1"/>
</dbReference>
<keyword evidence="3 4" id="KW-0975">Bacterial flagellum</keyword>
<comment type="caution">
    <text evidence="8">The sequence shown here is derived from an EMBL/GenBank/DDBJ whole genome shotgun (WGS) entry which is preliminary data.</text>
</comment>
<gene>
    <name evidence="8" type="primary">flgF</name>
    <name evidence="8" type="ORF">EYW49_20150</name>
</gene>
<dbReference type="OrthoDB" id="9804559at2"/>
<evidence type="ECO:0000256" key="1">
    <source>
        <dbReference type="ARBA" id="ARBA00004117"/>
    </source>
</evidence>
<sequence>MARRLQGRFRPRELGSSSWSLGTAAMENAQLVGLSRQLTLQRQLDMIANNVANVDTSGFKAQTMLVKEQKLAPAAANEFQRADRPISFVLDDGNLYDLQPGQMVTTNNDLDVAVDGKGWFAVQTNAGERYTRNGSFAIGPDGLLQTRDGHAVLTDAGPLTVQPNETALSIAADGTISTNQGVRGKLKLVDFAAAGDLKKIGETLFEGKNPQAATLPRLVQGQIEKSNVRAVVEISKLIEVGRTYQNVANWMSNVDDLRRNAIEKLAQVA</sequence>
<comment type="subcellular location">
    <subcellularLocation>
        <location evidence="1 4">Bacterial flagellum basal body</location>
    </subcellularLocation>
</comment>
<feature type="domain" description="Flagellar basal body rod protein N-terminal" evidence="5">
    <location>
        <begin position="32"/>
        <end position="60"/>
    </location>
</feature>
<dbReference type="Pfam" id="PF22692">
    <property type="entry name" value="LlgE_F_G_D1"/>
    <property type="match status" value="1"/>
</dbReference>
<dbReference type="InterPro" id="IPR037925">
    <property type="entry name" value="FlgE/F/G-like"/>
</dbReference>
<dbReference type="InterPro" id="IPR010930">
    <property type="entry name" value="Flg_bb/hook_C_dom"/>
</dbReference>
<dbReference type="InterPro" id="IPR020013">
    <property type="entry name" value="Flagellar_FlgE/F/G"/>
</dbReference>
<dbReference type="Proteomes" id="UP000292781">
    <property type="component" value="Unassembled WGS sequence"/>
</dbReference>
<evidence type="ECO:0000259" key="5">
    <source>
        <dbReference type="Pfam" id="PF00460"/>
    </source>
</evidence>
<dbReference type="Pfam" id="PF00460">
    <property type="entry name" value="Flg_bb_rod"/>
    <property type="match status" value="1"/>
</dbReference>
<dbReference type="PANTHER" id="PTHR30435">
    <property type="entry name" value="FLAGELLAR PROTEIN"/>
    <property type="match status" value="1"/>
</dbReference>
<evidence type="ECO:0000256" key="2">
    <source>
        <dbReference type="ARBA" id="ARBA00009677"/>
    </source>
</evidence>
<dbReference type="GO" id="GO:0030694">
    <property type="term" value="C:bacterial-type flagellum basal body, rod"/>
    <property type="evidence" value="ECO:0007669"/>
    <property type="project" value="UniProtKB-UniRule"/>
</dbReference>
<feature type="domain" description="Flagellar hook protein FlgE/F/G-like D1" evidence="7">
    <location>
        <begin position="113"/>
        <end position="177"/>
    </location>
</feature>
<protein>
    <recommendedName>
        <fullName evidence="4">Flagellar basal-body rod protein FlgF</fullName>
    </recommendedName>
</protein>
<dbReference type="InterPro" id="IPR012836">
    <property type="entry name" value="FlgF"/>
</dbReference>
<dbReference type="NCBIfam" id="TIGR03506">
    <property type="entry name" value="FlgEFG_subfam"/>
    <property type="match status" value="1"/>
</dbReference>
<dbReference type="PROSITE" id="PS00588">
    <property type="entry name" value="FLAGELLA_BB_ROD"/>
    <property type="match status" value="1"/>
</dbReference>
<evidence type="ECO:0000256" key="4">
    <source>
        <dbReference type="RuleBase" id="RU362116"/>
    </source>
</evidence>
<keyword evidence="8" id="KW-0969">Cilium</keyword>
<evidence type="ECO:0000259" key="6">
    <source>
        <dbReference type="Pfam" id="PF06429"/>
    </source>
</evidence>
<dbReference type="InterPro" id="IPR001444">
    <property type="entry name" value="Flag_bb_rod_N"/>
</dbReference>
<dbReference type="NCBIfam" id="TIGR02490">
    <property type="entry name" value="flgF"/>
    <property type="match status" value="1"/>
</dbReference>
<evidence type="ECO:0000256" key="3">
    <source>
        <dbReference type="ARBA" id="ARBA00023143"/>
    </source>
</evidence>
<keyword evidence="8" id="KW-0282">Flagellum</keyword>
<dbReference type="InterPro" id="IPR019776">
    <property type="entry name" value="Flagellar_basal_body_rod_CS"/>
</dbReference>
<evidence type="ECO:0000259" key="7">
    <source>
        <dbReference type="Pfam" id="PF22692"/>
    </source>
</evidence>
<evidence type="ECO:0000313" key="9">
    <source>
        <dbReference type="Proteomes" id="UP000292781"/>
    </source>
</evidence>
<proteinExistence type="inferred from homology"/>
<accession>A0A4Q9VH09</accession>
<dbReference type="Pfam" id="PF06429">
    <property type="entry name" value="Flg_bbr_C"/>
    <property type="match status" value="1"/>
</dbReference>
<dbReference type="EMBL" id="SJFN01000043">
    <property type="protein sequence ID" value="TBW33491.1"/>
    <property type="molecule type" value="Genomic_DNA"/>
</dbReference>
<feature type="domain" description="Flagellar basal-body/hook protein C-terminal" evidence="6">
    <location>
        <begin position="220"/>
        <end position="262"/>
    </location>
</feature>
<keyword evidence="8" id="KW-0966">Cell projection</keyword>
<name>A0A4Q9VH09_9HYPH</name>
<dbReference type="PANTHER" id="PTHR30435:SF19">
    <property type="entry name" value="FLAGELLAR BASAL-BODY ROD PROTEIN FLGG"/>
    <property type="match status" value="1"/>
</dbReference>
<comment type="subunit">
    <text evidence="4">The basal body constitutes a major portion of the flagellar organelle and consists of five rings (E,L,P,S, and M) mounted on a central rod. The rod consists of about 26 subunits of FlgG in the distal portion, and FlgB, FlgC and FlgF are thought to build up the proximal portion of the rod with about 6 subunits each.</text>
</comment>